<feature type="domain" description="COP9 signalosome complex subunit 3 N-terminal helical repeats" evidence="2">
    <location>
        <begin position="31"/>
        <end position="295"/>
    </location>
</feature>
<protein>
    <recommendedName>
        <fullName evidence="2">COP9 signalosome complex subunit 3 N-terminal helical repeats domain-containing protein</fullName>
    </recommendedName>
</protein>
<dbReference type="PANTHER" id="PTHR10758:SF1">
    <property type="entry name" value="COP9 SIGNALOSOME COMPLEX SUBUNIT 3"/>
    <property type="match status" value="1"/>
</dbReference>
<evidence type="ECO:0000259" key="2">
    <source>
        <dbReference type="Pfam" id="PF22788"/>
    </source>
</evidence>
<evidence type="ECO:0000313" key="3">
    <source>
        <dbReference type="EMBL" id="KAK5082188.1"/>
    </source>
</evidence>
<evidence type="ECO:0000256" key="1">
    <source>
        <dbReference type="ARBA" id="ARBA00022490"/>
    </source>
</evidence>
<dbReference type="Pfam" id="PF22788">
    <property type="entry name" value="COP9_hel_rpt"/>
    <property type="match status" value="1"/>
</dbReference>
<reference evidence="3 4" key="1">
    <citation type="submission" date="2023-08" db="EMBL/GenBank/DDBJ databases">
        <title>Black Yeasts Isolated from many extreme environments.</title>
        <authorList>
            <person name="Coleine C."/>
            <person name="Stajich J.E."/>
            <person name="Selbmann L."/>
        </authorList>
    </citation>
    <scope>NUCLEOTIDE SEQUENCE [LARGE SCALE GENOMIC DNA]</scope>
    <source>
        <strain evidence="3 4">CCFEE 5910</strain>
    </source>
</reference>
<evidence type="ECO:0000313" key="4">
    <source>
        <dbReference type="Proteomes" id="UP001309876"/>
    </source>
</evidence>
<name>A0AAN7SV54_9EURO</name>
<dbReference type="Proteomes" id="UP001309876">
    <property type="component" value="Unassembled WGS sequence"/>
</dbReference>
<dbReference type="AlphaFoldDB" id="A0AAN7SV54"/>
<accession>A0AAN7SV54</accession>
<dbReference type="InterPro" id="IPR050756">
    <property type="entry name" value="CSN3"/>
</dbReference>
<keyword evidence="4" id="KW-1185">Reference proteome</keyword>
<dbReference type="GO" id="GO:0006511">
    <property type="term" value="P:ubiquitin-dependent protein catabolic process"/>
    <property type="evidence" value="ECO:0007669"/>
    <property type="project" value="TreeGrafter"/>
</dbReference>
<keyword evidence="1" id="KW-0963">Cytoplasm</keyword>
<organism evidence="3 4">
    <name type="scientific">Lithohypha guttulata</name>
    <dbReference type="NCBI Taxonomy" id="1690604"/>
    <lineage>
        <taxon>Eukaryota</taxon>
        <taxon>Fungi</taxon>
        <taxon>Dikarya</taxon>
        <taxon>Ascomycota</taxon>
        <taxon>Pezizomycotina</taxon>
        <taxon>Eurotiomycetes</taxon>
        <taxon>Chaetothyriomycetidae</taxon>
        <taxon>Chaetothyriales</taxon>
        <taxon>Trichomeriaceae</taxon>
        <taxon>Lithohypha</taxon>
    </lineage>
</organism>
<dbReference type="PANTHER" id="PTHR10758">
    <property type="entry name" value="26S PROTEASOME NON-ATPASE REGULATORY SUBUNIT 3/COP9 SIGNALOSOME COMPLEX SUBUNIT 3"/>
    <property type="match status" value="1"/>
</dbReference>
<dbReference type="GO" id="GO:0008180">
    <property type="term" value="C:COP9 signalosome"/>
    <property type="evidence" value="ECO:0007669"/>
    <property type="project" value="TreeGrafter"/>
</dbReference>
<dbReference type="InterPro" id="IPR055089">
    <property type="entry name" value="COP9_N"/>
</dbReference>
<gene>
    <name evidence="3" type="ORF">LTR05_007331</name>
</gene>
<dbReference type="EMBL" id="JAVRRJ010000008">
    <property type="protein sequence ID" value="KAK5082188.1"/>
    <property type="molecule type" value="Genomic_DNA"/>
</dbReference>
<proteinExistence type="predicted"/>
<comment type="caution">
    <text evidence="3">The sequence shown here is derived from an EMBL/GenBank/DDBJ whole genome shotgun (WGS) entry which is preliminary data.</text>
</comment>
<sequence length="498" mass="55621">MDTILANASQLNPVLLATDEDEYDGVARDVLQALKKIQMNDANKILEVLEQLDASTLTIPYFYLLHGLLEILSPSNKPTSRSVHPALLPGGKAWAVITEGLLNFDPIQIRYVGHQLSRIVEVVYYGAEQSSNFVPAIQVLHSVILELDPTSSTLTVTHYYFVQACSYARAYVDAASILDRPIYHVPTSESMKPLEKRLAKNFCSAHESSLAYINPQSGLSGRITYRTYLEYYLLGALCYIGSSQWRKAKAFLEVVLATPTQQNAASMLMVEAYRRWVLLCLIIDGESQQPPRAISANVLRHVRTIAKPYECIADAFKTNNYDTLTAEVQEGLDQWTNDANYGLMSEVLRAFSKFSVVRLGKIFAALPIEELARRVSPTPENMPGFLAYIQELISTGDLKAEITSAEGDSLGTVRFLPPSAAQKPEPQIEQELAVKARELQDLLRHVANYDHQLEVSKDYLDWLQKAKKARDQEKKGNVPVKVPGLSTGDVDEDMMVDY</sequence>